<gene>
    <name evidence="1" type="ORF">MENTE1834_LOCUS27797</name>
</gene>
<proteinExistence type="predicted"/>
<dbReference type="Proteomes" id="UP001497535">
    <property type="component" value="Unassembled WGS sequence"/>
</dbReference>
<organism evidence="1 2">
    <name type="scientific">Meloidogyne enterolobii</name>
    <name type="common">Root-knot nematode worm</name>
    <name type="synonym">Meloidogyne mayaguensis</name>
    <dbReference type="NCBI Taxonomy" id="390850"/>
    <lineage>
        <taxon>Eukaryota</taxon>
        <taxon>Metazoa</taxon>
        <taxon>Ecdysozoa</taxon>
        <taxon>Nematoda</taxon>
        <taxon>Chromadorea</taxon>
        <taxon>Rhabditida</taxon>
        <taxon>Tylenchina</taxon>
        <taxon>Tylenchomorpha</taxon>
        <taxon>Tylenchoidea</taxon>
        <taxon>Meloidogynidae</taxon>
        <taxon>Meloidogyninae</taxon>
        <taxon>Meloidogyne</taxon>
    </lineage>
</organism>
<protein>
    <submittedName>
        <fullName evidence="1">Uncharacterized protein</fullName>
    </submittedName>
</protein>
<evidence type="ECO:0000313" key="1">
    <source>
        <dbReference type="EMBL" id="CAK5080620.1"/>
    </source>
</evidence>
<comment type="caution">
    <text evidence="1">The sequence shown here is derived from an EMBL/GenBank/DDBJ whole genome shotgun (WGS) entry which is preliminary data.</text>
</comment>
<accession>A0ACB0ZRJ3</accession>
<dbReference type="EMBL" id="CAVMJV010000042">
    <property type="protein sequence ID" value="CAK5080620.1"/>
    <property type="molecule type" value="Genomic_DNA"/>
</dbReference>
<name>A0ACB0ZRJ3_MELEN</name>
<sequence length="81" mass="9663">MTKVPEIETVENRKWLKSRNSEIFTKFLKSQRKKRRKSEVGNQNSYRPLLDMFGIFLRLSSSLVGRYPNRLFLAFLQVDQP</sequence>
<keyword evidence="2" id="KW-1185">Reference proteome</keyword>
<evidence type="ECO:0000313" key="2">
    <source>
        <dbReference type="Proteomes" id="UP001497535"/>
    </source>
</evidence>
<reference evidence="1" key="1">
    <citation type="submission" date="2023-11" db="EMBL/GenBank/DDBJ databases">
        <authorList>
            <person name="Poullet M."/>
        </authorList>
    </citation>
    <scope>NUCLEOTIDE SEQUENCE</scope>
    <source>
        <strain evidence="1">E1834</strain>
    </source>
</reference>